<evidence type="ECO:0000256" key="1">
    <source>
        <dbReference type="SAM" id="MobiDB-lite"/>
    </source>
</evidence>
<gene>
    <name evidence="3" type="ORF">CSSPJE1EN1_LOCUS17163</name>
</gene>
<name>A0ABP0WXU6_9BRYO</name>
<evidence type="ECO:0000256" key="2">
    <source>
        <dbReference type="SAM" id="Phobius"/>
    </source>
</evidence>
<evidence type="ECO:0000313" key="3">
    <source>
        <dbReference type="EMBL" id="CAK9271685.1"/>
    </source>
</evidence>
<keyword evidence="2" id="KW-0472">Membrane</keyword>
<keyword evidence="2" id="KW-0812">Transmembrane</keyword>
<sequence>MTFFLGSCELVFFSWRNYSASYQLAPSGTAARAVISPPRILLLPGGVHLRAQKHQLTILYRIRCQIRRSNNMVNLVESLFTLVPVCVFFAVGIGCICSIKWNRYRQAIKAGAVTDVGPGGSQYPPLSQNMHDPVTGSRPSIDPFLSHDSNCSNVGTDN</sequence>
<feature type="region of interest" description="Disordered" evidence="1">
    <location>
        <begin position="119"/>
        <end position="158"/>
    </location>
</feature>
<feature type="transmembrane region" description="Helical" evidence="2">
    <location>
        <begin position="79"/>
        <end position="99"/>
    </location>
</feature>
<keyword evidence="2" id="KW-1133">Transmembrane helix</keyword>
<keyword evidence="4" id="KW-1185">Reference proteome</keyword>
<organism evidence="3 4">
    <name type="scientific">Sphagnum jensenii</name>
    <dbReference type="NCBI Taxonomy" id="128206"/>
    <lineage>
        <taxon>Eukaryota</taxon>
        <taxon>Viridiplantae</taxon>
        <taxon>Streptophyta</taxon>
        <taxon>Embryophyta</taxon>
        <taxon>Bryophyta</taxon>
        <taxon>Sphagnophytina</taxon>
        <taxon>Sphagnopsida</taxon>
        <taxon>Sphagnales</taxon>
        <taxon>Sphagnaceae</taxon>
        <taxon>Sphagnum</taxon>
    </lineage>
</organism>
<evidence type="ECO:0000313" key="4">
    <source>
        <dbReference type="Proteomes" id="UP001497444"/>
    </source>
</evidence>
<dbReference type="Proteomes" id="UP001497444">
    <property type="component" value="Chromosome 4"/>
</dbReference>
<accession>A0ABP0WXU6</accession>
<reference evidence="3" key="1">
    <citation type="submission" date="2024-02" db="EMBL/GenBank/DDBJ databases">
        <authorList>
            <consortium name="ELIXIR-Norway"/>
            <consortium name="Elixir Norway"/>
        </authorList>
    </citation>
    <scope>NUCLEOTIDE SEQUENCE</scope>
</reference>
<dbReference type="EMBL" id="OZ020099">
    <property type="protein sequence ID" value="CAK9271685.1"/>
    <property type="molecule type" value="Genomic_DNA"/>
</dbReference>
<protein>
    <submittedName>
        <fullName evidence="3">Uncharacterized protein</fullName>
    </submittedName>
</protein>
<proteinExistence type="predicted"/>
<feature type="compositionally biased region" description="Polar residues" evidence="1">
    <location>
        <begin position="147"/>
        <end position="158"/>
    </location>
</feature>